<dbReference type="Gene3D" id="3.40.50.1110">
    <property type="entry name" value="SGNH hydrolase"/>
    <property type="match status" value="1"/>
</dbReference>
<dbReference type="SUPFAM" id="SSF52266">
    <property type="entry name" value="SGNH hydrolase"/>
    <property type="match status" value="1"/>
</dbReference>
<reference evidence="1" key="1">
    <citation type="journal article" date="2015" name="Nature">
        <title>Complex archaea that bridge the gap between prokaryotes and eukaryotes.</title>
        <authorList>
            <person name="Spang A."/>
            <person name="Saw J.H."/>
            <person name="Jorgensen S.L."/>
            <person name="Zaremba-Niedzwiedzka K."/>
            <person name="Martijn J."/>
            <person name="Lind A.E."/>
            <person name="van Eijk R."/>
            <person name="Schleper C."/>
            <person name="Guy L."/>
            <person name="Ettema T.J."/>
        </authorList>
    </citation>
    <scope>NUCLEOTIDE SEQUENCE</scope>
</reference>
<sequence length="223" mass="25794">MKNMLVLGDSHSTIFRYCNGKTQKFNFNVLDIGGATAQGAVNPNSKTDALKIFTRKLETINTKNIDYIMIMLGEVDCGFVIWVRSKRYNINVDEQIDISVDNLFSFIENIVRKYFKSYQIIIVGSVLPIIKDSTDKRFINGARAEVDASQEIITKKTIEYNLKLKNKAKVLGFHYIDITNLTMNTETNLIDDIYLSSIPHDHHLNKQKSYKLWLNILDCYFYR</sequence>
<name>A0A0F9C763_9ZZZZ</name>
<dbReference type="InterPro" id="IPR036514">
    <property type="entry name" value="SGNH_hydro_sf"/>
</dbReference>
<protein>
    <recommendedName>
        <fullName evidence="2">SGNH hydrolase-type esterase domain-containing protein</fullName>
    </recommendedName>
</protein>
<dbReference type="AlphaFoldDB" id="A0A0F9C763"/>
<comment type="caution">
    <text evidence="1">The sequence shown here is derived from an EMBL/GenBank/DDBJ whole genome shotgun (WGS) entry which is preliminary data.</text>
</comment>
<gene>
    <name evidence="1" type="ORF">LCGC14_2359780</name>
</gene>
<evidence type="ECO:0008006" key="2">
    <source>
        <dbReference type="Google" id="ProtNLM"/>
    </source>
</evidence>
<accession>A0A0F9C763</accession>
<dbReference type="EMBL" id="LAZR01034537">
    <property type="protein sequence ID" value="KKL45029.1"/>
    <property type="molecule type" value="Genomic_DNA"/>
</dbReference>
<proteinExistence type="predicted"/>
<evidence type="ECO:0000313" key="1">
    <source>
        <dbReference type="EMBL" id="KKL45029.1"/>
    </source>
</evidence>
<organism evidence="1">
    <name type="scientific">marine sediment metagenome</name>
    <dbReference type="NCBI Taxonomy" id="412755"/>
    <lineage>
        <taxon>unclassified sequences</taxon>
        <taxon>metagenomes</taxon>
        <taxon>ecological metagenomes</taxon>
    </lineage>
</organism>